<evidence type="ECO:0000256" key="2">
    <source>
        <dbReference type="ARBA" id="ARBA00005982"/>
    </source>
</evidence>
<feature type="transmembrane region" description="Helical" evidence="7">
    <location>
        <begin position="503"/>
        <end position="526"/>
    </location>
</feature>
<evidence type="ECO:0000256" key="7">
    <source>
        <dbReference type="SAM" id="Phobius"/>
    </source>
</evidence>
<dbReference type="Pfam" id="PF00854">
    <property type="entry name" value="PTR2"/>
    <property type="match status" value="1"/>
</dbReference>
<feature type="compositionally biased region" description="Polar residues" evidence="6">
    <location>
        <begin position="1"/>
        <end position="13"/>
    </location>
</feature>
<feature type="compositionally biased region" description="Basic and acidic residues" evidence="6">
    <location>
        <begin position="580"/>
        <end position="601"/>
    </location>
</feature>
<evidence type="ECO:0000256" key="3">
    <source>
        <dbReference type="ARBA" id="ARBA00022692"/>
    </source>
</evidence>
<name>A0A1S6YD96_PINPS</name>
<gene>
    <name evidence="8" type="primary">NPF6.3</name>
</gene>
<protein>
    <submittedName>
        <fullName evidence="8">NPF family transporter</fullName>
    </submittedName>
</protein>
<dbReference type="GO" id="GO:0022857">
    <property type="term" value="F:transmembrane transporter activity"/>
    <property type="evidence" value="ECO:0007669"/>
    <property type="project" value="InterPro"/>
</dbReference>
<dbReference type="EMBL" id="KX986710">
    <property type="protein sequence ID" value="AQX43127.1"/>
    <property type="molecule type" value="mRNA"/>
</dbReference>
<dbReference type="PANTHER" id="PTHR11654">
    <property type="entry name" value="OLIGOPEPTIDE TRANSPORTER-RELATED"/>
    <property type="match status" value="1"/>
</dbReference>
<feature type="transmembrane region" description="Helical" evidence="7">
    <location>
        <begin position="546"/>
        <end position="569"/>
    </location>
</feature>
<dbReference type="PROSITE" id="PS01022">
    <property type="entry name" value="PTR2_1"/>
    <property type="match status" value="1"/>
</dbReference>
<keyword evidence="3 7" id="KW-0812">Transmembrane</keyword>
<evidence type="ECO:0000256" key="6">
    <source>
        <dbReference type="SAM" id="MobiDB-lite"/>
    </source>
</evidence>
<dbReference type="InterPro" id="IPR000109">
    <property type="entry name" value="POT_fam"/>
</dbReference>
<evidence type="ECO:0000256" key="4">
    <source>
        <dbReference type="ARBA" id="ARBA00022989"/>
    </source>
</evidence>
<evidence type="ECO:0000256" key="5">
    <source>
        <dbReference type="ARBA" id="ARBA00023136"/>
    </source>
</evidence>
<dbReference type="AlphaFoldDB" id="A0A1S6YD96"/>
<accession>A0A1S6YD96</accession>
<dbReference type="InterPro" id="IPR036259">
    <property type="entry name" value="MFS_trans_sf"/>
</dbReference>
<keyword evidence="4 7" id="KW-1133">Transmembrane helix</keyword>
<keyword evidence="5 7" id="KW-0472">Membrane</keyword>
<evidence type="ECO:0000313" key="8">
    <source>
        <dbReference type="EMBL" id="AQX43127.1"/>
    </source>
</evidence>
<feature type="transmembrane region" description="Helical" evidence="7">
    <location>
        <begin position="417"/>
        <end position="438"/>
    </location>
</feature>
<dbReference type="InterPro" id="IPR018456">
    <property type="entry name" value="PTR2_symporter_CS"/>
</dbReference>
<feature type="transmembrane region" description="Helical" evidence="7">
    <location>
        <begin position="147"/>
        <end position="165"/>
    </location>
</feature>
<feature type="region of interest" description="Disordered" evidence="6">
    <location>
        <begin position="576"/>
        <end position="610"/>
    </location>
</feature>
<feature type="transmembrane region" description="Helical" evidence="7">
    <location>
        <begin position="195"/>
        <end position="214"/>
    </location>
</feature>
<dbReference type="SUPFAM" id="SSF103473">
    <property type="entry name" value="MFS general substrate transporter"/>
    <property type="match status" value="1"/>
</dbReference>
<feature type="transmembrane region" description="Helical" evidence="7">
    <location>
        <begin position="340"/>
        <end position="357"/>
    </location>
</feature>
<comment type="subcellular location">
    <subcellularLocation>
        <location evidence="1">Membrane</location>
        <topology evidence="1">Multi-pass membrane protein</topology>
    </subcellularLocation>
</comment>
<reference evidence="8" key="1">
    <citation type="submission" date="2016-10" db="EMBL/GenBank/DDBJ databases">
        <title>Molecular fundamentals of nitrogen uptake and transport in trees.</title>
        <authorList>
            <person name="Castro-Rodriguez V."/>
            <person name="Canas R.A."/>
            <person name="de la Torre F."/>
            <person name="Pascual B."/>
            <person name="Avila C."/>
            <person name="Canovas F.M."/>
        </authorList>
    </citation>
    <scope>NUCLEOTIDE SEQUENCE</scope>
</reference>
<comment type="similarity">
    <text evidence="2">Belongs to the major facilitator superfamily. Proton-dependent oligopeptide transporter (POT/PTR) (TC 2.A.17) family.</text>
</comment>
<dbReference type="GO" id="GO:0016020">
    <property type="term" value="C:membrane"/>
    <property type="evidence" value="ECO:0007669"/>
    <property type="project" value="UniProtKB-SubCell"/>
</dbReference>
<sequence length="610" mass="67200">MVDQEQNNPSNFASGDVTDKYGNPADRTKTGGWFAATIILGTELSERMCVIGISSNLVTYLGGVLHLSNSESANIVTNFMGTLYLLSLFGGFLADSVLGRFKAIVIFGSIQALGVCLLAISTSLPSLQPPPCSGNHVEYCAPASGKMMAMLYVSLYLTALGAGSVKSNVSGFGSDQFDVEDPKESGKLIYFFNRFYFCISMGSLFAVTVLVYIQDNVGRGLGYGIPSGSMAFCVLLFLVFSNKYRYRRPAGSPVTRIAQVFVAAWRNRKRSLPSDPSLLNENEYGVAMGPGRERISHTDQLLCLDKAAIVDPSMNDPAKQSPWKIATVTSIEEVKMVVKLLPIWSTCIMFWTVYSQILTFSVEQANTMDRRIGSFQIPSASLQVFVVGGIVFFTTFSEKVLVPTMRRWTGRPQGITSLQRISVGLFLSMIAMLAAALVEKKRLDVALQHQLTNKEKAIVPISVYWLIPQFLLVGAGEAFAYVGQLEFFIKQAPVSMKSMSTGLFLSTLSLGFFWSTLLVTLVNGLTGHGGSPGWLPDNLNRGRLDYFYWLLTVLSFLNLLIFFIFAHFYKYTEESTGGQKESKSFPLKEIDSRGRAEKPGNEELEIYSDV</sequence>
<feature type="transmembrane region" description="Helical" evidence="7">
    <location>
        <begin position="105"/>
        <end position="127"/>
    </location>
</feature>
<feature type="transmembrane region" description="Helical" evidence="7">
    <location>
        <begin position="220"/>
        <end position="240"/>
    </location>
</feature>
<feature type="transmembrane region" description="Helical" evidence="7">
    <location>
        <begin position="377"/>
        <end position="396"/>
    </location>
</feature>
<feature type="region of interest" description="Disordered" evidence="6">
    <location>
        <begin position="1"/>
        <end position="24"/>
    </location>
</feature>
<dbReference type="Gene3D" id="1.20.1250.20">
    <property type="entry name" value="MFS general substrate transporter like domains"/>
    <property type="match status" value="1"/>
</dbReference>
<feature type="transmembrane region" description="Helical" evidence="7">
    <location>
        <begin position="458"/>
        <end position="482"/>
    </location>
</feature>
<dbReference type="GO" id="GO:0006857">
    <property type="term" value="P:oligopeptide transport"/>
    <property type="evidence" value="ECO:0007669"/>
    <property type="project" value="InterPro"/>
</dbReference>
<organism evidence="8">
    <name type="scientific">Pinus pinaster</name>
    <name type="common">Maritime pine</name>
    <dbReference type="NCBI Taxonomy" id="71647"/>
    <lineage>
        <taxon>Eukaryota</taxon>
        <taxon>Viridiplantae</taxon>
        <taxon>Streptophyta</taxon>
        <taxon>Embryophyta</taxon>
        <taxon>Tracheophyta</taxon>
        <taxon>Spermatophyta</taxon>
        <taxon>Pinopsida</taxon>
        <taxon>Pinidae</taxon>
        <taxon>Conifers I</taxon>
        <taxon>Pinales</taxon>
        <taxon>Pinaceae</taxon>
        <taxon>Pinus</taxon>
        <taxon>Pinus subgen. Pinus</taxon>
    </lineage>
</organism>
<proteinExistence type="evidence at transcript level"/>
<evidence type="ECO:0000256" key="1">
    <source>
        <dbReference type="ARBA" id="ARBA00004141"/>
    </source>
</evidence>
<feature type="transmembrane region" description="Helical" evidence="7">
    <location>
        <begin position="75"/>
        <end position="93"/>
    </location>
</feature>